<keyword evidence="6" id="KW-1185">Reference proteome</keyword>
<evidence type="ECO:0000256" key="3">
    <source>
        <dbReference type="SAM" id="SignalP"/>
    </source>
</evidence>
<comment type="caution">
    <text evidence="5">The sequence shown here is derived from an EMBL/GenBank/DDBJ whole genome shotgun (WGS) entry which is preliminary data.</text>
</comment>
<organism evidence="5 6">
    <name type="scientific">Bradyrhizobium ivorense</name>
    <dbReference type="NCBI Taxonomy" id="2511166"/>
    <lineage>
        <taxon>Bacteria</taxon>
        <taxon>Pseudomonadati</taxon>
        <taxon>Pseudomonadota</taxon>
        <taxon>Alphaproteobacteria</taxon>
        <taxon>Hyphomicrobiales</taxon>
        <taxon>Nitrobacteraceae</taxon>
        <taxon>Bradyrhizobium</taxon>
    </lineage>
</organism>
<name>A0A508TED3_9BRAD</name>
<dbReference type="CDD" id="cd06343">
    <property type="entry name" value="PBP1_ABC_ligand_binding-like"/>
    <property type="match status" value="1"/>
</dbReference>
<proteinExistence type="inferred from homology"/>
<dbReference type="Proteomes" id="UP000328092">
    <property type="component" value="Unassembled WGS sequence"/>
</dbReference>
<feature type="domain" description="Leucine-binding protein" evidence="4">
    <location>
        <begin position="32"/>
        <end position="383"/>
    </location>
</feature>
<protein>
    <submittedName>
        <fullName evidence="5">Leu/Ile/Val-binding protein</fullName>
    </submittedName>
</protein>
<evidence type="ECO:0000259" key="4">
    <source>
        <dbReference type="Pfam" id="PF13458"/>
    </source>
</evidence>
<gene>
    <name evidence="5" type="ORF">CI1B_43320</name>
</gene>
<dbReference type="InterPro" id="IPR028081">
    <property type="entry name" value="Leu-bd"/>
</dbReference>
<accession>A0A508TED3</accession>
<evidence type="ECO:0000313" key="6">
    <source>
        <dbReference type="Proteomes" id="UP000328092"/>
    </source>
</evidence>
<evidence type="ECO:0000256" key="1">
    <source>
        <dbReference type="ARBA" id="ARBA00010062"/>
    </source>
</evidence>
<dbReference type="AlphaFoldDB" id="A0A508TED3"/>
<reference evidence="5" key="1">
    <citation type="submission" date="2019-02" db="EMBL/GenBank/DDBJ databases">
        <authorList>
            <person name="Pothier F.J."/>
        </authorList>
    </citation>
    <scope>NUCLEOTIDE SEQUENCE</scope>
    <source>
        <strain evidence="5">CI-1B</strain>
    </source>
</reference>
<sequence>MFVRLKHALVIAAAVGLVHADAAELPGVTATEIKIGATFPFSGPASQFGAYGKGVIAYINALNDRGGINGRKINLIALDDAYSPPKAVEHTRRLVEGDEVAVIFSPLGTATNSAIVRYLNSNKIPHLFVVSGAAKFTHASEFPYTTTSQPSYATEGKVIARFIATSLPEARIGVLYQNDDLGRDFLGAFKDALGADFDKQVVAAQFEVTQPTIESQILTLKAAGANALFVAGAPKFAAQAIRKAHELSWKPLIAIPSVASSVSATLVPAGLEASVGVISSSFYKDPNDPKWADDPAIRSYRAHFAKYLTGADIGDTLYLAGTQQAALLEQVLRQCGDDLSRENINRQAHNIKDFALPTFLDGVRVNTGPTVNQAITQIKLRRWSGRAWEEFGELLGVSGGD</sequence>
<dbReference type="SUPFAM" id="SSF53822">
    <property type="entry name" value="Periplasmic binding protein-like I"/>
    <property type="match status" value="1"/>
</dbReference>
<dbReference type="PANTHER" id="PTHR47235">
    <property type="entry name" value="BLR6548 PROTEIN"/>
    <property type="match status" value="1"/>
</dbReference>
<feature type="chain" id="PRO_5021372559" evidence="3">
    <location>
        <begin position="23"/>
        <end position="401"/>
    </location>
</feature>
<keyword evidence="2 3" id="KW-0732">Signal</keyword>
<dbReference type="EMBL" id="CAADFC020000016">
    <property type="protein sequence ID" value="VIO72686.1"/>
    <property type="molecule type" value="Genomic_DNA"/>
</dbReference>
<comment type="similarity">
    <text evidence="1">Belongs to the leucine-binding protein family.</text>
</comment>
<feature type="signal peptide" evidence="3">
    <location>
        <begin position="1"/>
        <end position="22"/>
    </location>
</feature>
<dbReference type="PANTHER" id="PTHR47235:SF1">
    <property type="entry name" value="BLR6548 PROTEIN"/>
    <property type="match status" value="1"/>
</dbReference>
<dbReference type="Pfam" id="PF13458">
    <property type="entry name" value="Peripla_BP_6"/>
    <property type="match status" value="1"/>
</dbReference>
<evidence type="ECO:0000313" key="5">
    <source>
        <dbReference type="EMBL" id="VIO72686.1"/>
    </source>
</evidence>
<dbReference type="OrthoDB" id="9770729at2"/>
<dbReference type="Gene3D" id="3.40.50.2300">
    <property type="match status" value="2"/>
</dbReference>
<dbReference type="InterPro" id="IPR028082">
    <property type="entry name" value="Peripla_BP_I"/>
</dbReference>
<evidence type="ECO:0000256" key="2">
    <source>
        <dbReference type="ARBA" id="ARBA00022729"/>
    </source>
</evidence>